<proteinExistence type="inferred from homology"/>
<evidence type="ECO:0000256" key="2">
    <source>
        <dbReference type="ARBA" id="ARBA00008163"/>
    </source>
</evidence>
<keyword evidence="10" id="KW-1185">Reference proteome</keyword>
<evidence type="ECO:0000313" key="10">
    <source>
        <dbReference type="Proteomes" id="UP000562027"/>
    </source>
</evidence>
<keyword evidence="7" id="KW-0998">Cell outer membrane</keyword>
<evidence type="ECO:0000313" key="9">
    <source>
        <dbReference type="EMBL" id="MBB4846059.1"/>
    </source>
</evidence>
<evidence type="ECO:0000256" key="3">
    <source>
        <dbReference type="ARBA" id="ARBA00022452"/>
    </source>
</evidence>
<evidence type="ECO:0000256" key="7">
    <source>
        <dbReference type="ARBA" id="ARBA00023237"/>
    </source>
</evidence>
<protein>
    <submittedName>
        <fullName evidence="9">Long-chain fatty acid transport protein</fullName>
    </submittedName>
</protein>
<dbReference type="Proteomes" id="UP000562027">
    <property type="component" value="Unassembled WGS sequence"/>
</dbReference>
<comment type="caution">
    <text evidence="9">The sequence shown here is derived from an EMBL/GenBank/DDBJ whole genome shotgun (WGS) entry which is preliminary data.</text>
</comment>
<evidence type="ECO:0000256" key="5">
    <source>
        <dbReference type="ARBA" id="ARBA00022729"/>
    </source>
</evidence>
<evidence type="ECO:0000256" key="8">
    <source>
        <dbReference type="SAM" id="SignalP"/>
    </source>
</evidence>
<dbReference type="EMBL" id="JACHLP010000013">
    <property type="protein sequence ID" value="MBB4846059.1"/>
    <property type="molecule type" value="Genomic_DNA"/>
</dbReference>
<dbReference type="SUPFAM" id="SSF56935">
    <property type="entry name" value="Porins"/>
    <property type="match status" value="1"/>
</dbReference>
<dbReference type="InterPro" id="IPR005017">
    <property type="entry name" value="OMPP1/FadL/TodX"/>
</dbReference>
<keyword evidence="6" id="KW-0472">Membrane</keyword>
<accession>A0A840LJA0</accession>
<keyword evidence="5 8" id="KW-0732">Signal</keyword>
<dbReference type="GO" id="GO:0009279">
    <property type="term" value="C:cell outer membrane"/>
    <property type="evidence" value="ECO:0007669"/>
    <property type="project" value="UniProtKB-SubCell"/>
</dbReference>
<feature type="signal peptide" evidence="8">
    <location>
        <begin position="1"/>
        <end position="20"/>
    </location>
</feature>
<comment type="subcellular location">
    <subcellularLocation>
        <location evidence="1">Cell outer membrane</location>
        <topology evidence="1">Multi-pass membrane protein</topology>
    </subcellularLocation>
</comment>
<keyword evidence="3" id="KW-1134">Transmembrane beta strand</keyword>
<comment type="similarity">
    <text evidence="2">Belongs to the OmpP1/FadL family.</text>
</comment>
<reference evidence="9 10" key="1">
    <citation type="submission" date="2020-08" db="EMBL/GenBank/DDBJ databases">
        <title>Functional genomics of gut bacteria from endangered species of beetles.</title>
        <authorList>
            <person name="Carlos-Shanley C."/>
        </authorList>
    </citation>
    <scope>NUCLEOTIDE SEQUENCE [LARGE SCALE GENOMIC DNA]</scope>
    <source>
        <strain evidence="9 10">S00239</strain>
    </source>
</reference>
<feature type="chain" id="PRO_5032707552" evidence="8">
    <location>
        <begin position="21"/>
        <end position="480"/>
    </location>
</feature>
<dbReference type="Gene3D" id="2.40.160.60">
    <property type="entry name" value="Outer membrane protein transport protein (OMPP1/FadL/TodX)"/>
    <property type="match status" value="1"/>
</dbReference>
<dbReference type="PANTHER" id="PTHR35093">
    <property type="entry name" value="OUTER MEMBRANE PROTEIN NMB0088-RELATED"/>
    <property type="match status" value="1"/>
</dbReference>
<keyword evidence="4" id="KW-0812">Transmembrane</keyword>
<sequence length="480" mass="51150">MRFNLTSISAALLSSLVAQAAMASGYHFGSQSASAQGTANANAAEAEDASVLFYNPAGLSRLKGVNASGVLTVVAPSGSYEDRGSTTVLGRPLSGDSGKFVNTTAVPHGYLSYQLSDRLVAGFGVFVPFGSKSEYNSDWAGRYNSIGTELKTVALNPALSFKVNEQLSLGGGLSAQYIEGKLSKAADFGSGVLGDPAMKPLLGALPPAMVAGLIQKMSGTPDYSGRVDVEGKNWGYGFNLGLLYSYDKDTRFGIAYRSKIKHQLSGDARWQVQMQAANIATVINGIKPGLGSVVQANLVKKYSDSDASLDVVTPESLSFSAFKQMDKLALMADLTLTRHSRFQELRVDFANSLPDSVTPENWSNTLRYSVGMNYQLNDQFKLRAGLAYDGSPVSTANRTPSLPDNDRLWLSGGLNWKLSAKNSVDLALSYVKVGSSSISNADYGGQASCRPDLNTSSCATIRGHYDISSVLFGVQYNHQF</sequence>
<name>A0A840LJA0_9BURK</name>
<evidence type="ECO:0000256" key="4">
    <source>
        <dbReference type="ARBA" id="ARBA00022692"/>
    </source>
</evidence>
<dbReference type="AlphaFoldDB" id="A0A840LJA0"/>
<dbReference type="RefSeq" id="WP_184304555.1">
    <property type="nucleotide sequence ID" value="NZ_JACHLP010000013.1"/>
</dbReference>
<evidence type="ECO:0000256" key="1">
    <source>
        <dbReference type="ARBA" id="ARBA00004571"/>
    </source>
</evidence>
<gene>
    <name evidence="9" type="ORF">HNP55_004613</name>
</gene>
<organism evidence="9 10">
    <name type="scientific">Roseateles oligotrophus</name>
    <dbReference type="NCBI Taxonomy" id="1769250"/>
    <lineage>
        <taxon>Bacteria</taxon>
        <taxon>Pseudomonadati</taxon>
        <taxon>Pseudomonadota</taxon>
        <taxon>Betaproteobacteria</taxon>
        <taxon>Burkholderiales</taxon>
        <taxon>Sphaerotilaceae</taxon>
        <taxon>Roseateles</taxon>
    </lineage>
</organism>
<dbReference type="GO" id="GO:0015483">
    <property type="term" value="F:long-chain fatty acid transporting porin activity"/>
    <property type="evidence" value="ECO:0007669"/>
    <property type="project" value="TreeGrafter"/>
</dbReference>
<evidence type="ECO:0000256" key="6">
    <source>
        <dbReference type="ARBA" id="ARBA00023136"/>
    </source>
</evidence>
<dbReference type="PANTHER" id="PTHR35093:SF8">
    <property type="entry name" value="OUTER MEMBRANE PROTEIN NMB0088-RELATED"/>
    <property type="match status" value="1"/>
</dbReference>
<dbReference type="Pfam" id="PF03349">
    <property type="entry name" value="Toluene_X"/>
    <property type="match status" value="1"/>
</dbReference>